<keyword evidence="2" id="KW-1185">Reference proteome</keyword>
<dbReference type="RefSeq" id="WP_114927534.1">
    <property type="nucleotide sequence ID" value="NZ_CP031229.1"/>
</dbReference>
<dbReference type="EMBL" id="CP031229">
    <property type="protein sequence ID" value="AXH95769.1"/>
    <property type="molecule type" value="Genomic_DNA"/>
</dbReference>
<gene>
    <name evidence="1" type="ORF">DV701_06175</name>
</gene>
<proteinExistence type="predicted"/>
<accession>A0A345NL61</accession>
<reference evidence="1 2" key="1">
    <citation type="submission" date="2018-07" db="EMBL/GenBank/DDBJ databases">
        <title>Complete genome sequencing of Ornithinimicrobium sp. AMA3305.</title>
        <authorList>
            <person name="Bae J.-W."/>
        </authorList>
    </citation>
    <scope>NUCLEOTIDE SEQUENCE [LARGE SCALE GENOMIC DNA]</scope>
    <source>
        <strain evidence="1 2">AMA3305</strain>
    </source>
</reference>
<sequence length="170" mass="17229">MDRTRIAVPLLGVFAAVLLSGCIAGEVPERGGGIGVSVDAQERAVVVVHACEPAPLTVSLALGREGLAPGETNEAVGAWTASAPVAATTELALHDPGAGWEGDPVELLGARSYVADGSVGGQGSLGTVAFRYADLARMEPGSVYVNGTDPDAVEMVRLSVEEFASRACPS</sequence>
<dbReference type="PROSITE" id="PS51257">
    <property type="entry name" value="PROKAR_LIPOPROTEIN"/>
    <property type="match status" value="1"/>
</dbReference>
<dbReference type="Proteomes" id="UP000253790">
    <property type="component" value="Chromosome"/>
</dbReference>
<dbReference type="OrthoDB" id="4869385at2"/>
<name>A0A345NL61_9MICO</name>
<protein>
    <submittedName>
        <fullName evidence="1">Uncharacterized protein</fullName>
    </submittedName>
</protein>
<dbReference type="KEGG" id="orn:DV701_06175"/>
<dbReference type="AlphaFoldDB" id="A0A345NL61"/>
<organism evidence="1 2">
    <name type="scientific">Ornithinimicrobium avium</name>
    <dbReference type="NCBI Taxonomy" id="2283195"/>
    <lineage>
        <taxon>Bacteria</taxon>
        <taxon>Bacillati</taxon>
        <taxon>Actinomycetota</taxon>
        <taxon>Actinomycetes</taxon>
        <taxon>Micrococcales</taxon>
        <taxon>Ornithinimicrobiaceae</taxon>
        <taxon>Ornithinimicrobium</taxon>
    </lineage>
</organism>
<evidence type="ECO:0000313" key="1">
    <source>
        <dbReference type="EMBL" id="AXH95769.1"/>
    </source>
</evidence>
<evidence type="ECO:0000313" key="2">
    <source>
        <dbReference type="Proteomes" id="UP000253790"/>
    </source>
</evidence>